<accession>A0A5E4NRN6</accession>
<organism evidence="2 3">
    <name type="scientific">Cinara cedri</name>
    <dbReference type="NCBI Taxonomy" id="506608"/>
    <lineage>
        <taxon>Eukaryota</taxon>
        <taxon>Metazoa</taxon>
        <taxon>Ecdysozoa</taxon>
        <taxon>Arthropoda</taxon>
        <taxon>Hexapoda</taxon>
        <taxon>Insecta</taxon>
        <taxon>Pterygota</taxon>
        <taxon>Neoptera</taxon>
        <taxon>Paraneoptera</taxon>
        <taxon>Hemiptera</taxon>
        <taxon>Sternorrhyncha</taxon>
        <taxon>Aphidomorpha</taxon>
        <taxon>Aphidoidea</taxon>
        <taxon>Aphididae</taxon>
        <taxon>Lachninae</taxon>
        <taxon>Cinara</taxon>
    </lineage>
</organism>
<protein>
    <submittedName>
        <fullName evidence="2">Uncharacterized protein</fullName>
    </submittedName>
</protein>
<feature type="region of interest" description="Disordered" evidence="1">
    <location>
        <begin position="65"/>
        <end position="95"/>
    </location>
</feature>
<evidence type="ECO:0000256" key="1">
    <source>
        <dbReference type="SAM" id="MobiDB-lite"/>
    </source>
</evidence>
<evidence type="ECO:0000313" key="3">
    <source>
        <dbReference type="Proteomes" id="UP000325440"/>
    </source>
</evidence>
<proteinExistence type="predicted"/>
<gene>
    <name evidence="2" type="ORF">CINCED_3A022213</name>
</gene>
<reference evidence="2 3" key="1">
    <citation type="submission" date="2019-08" db="EMBL/GenBank/DDBJ databases">
        <authorList>
            <person name="Alioto T."/>
            <person name="Alioto T."/>
            <person name="Gomez Garrido J."/>
        </authorList>
    </citation>
    <scope>NUCLEOTIDE SEQUENCE [LARGE SCALE GENOMIC DNA]</scope>
</reference>
<sequence length="95" mass="10840">MNNIQNPPSRIGVDLMQEERVFSFIMKNSRENDLIKPHHLLEKVLHVEVQESLLGGLGSASKREFYNGPGDHEGPCALWQRRLPPTTRSGADRYE</sequence>
<dbReference type="AlphaFoldDB" id="A0A5E4NRN6"/>
<dbReference type="EMBL" id="CABPRJ010002397">
    <property type="protein sequence ID" value="VVC45264.1"/>
    <property type="molecule type" value="Genomic_DNA"/>
</dbReference>
<name>A0A5E4NRN6_9HEMI</name>
<keyword evidence="3" id="KW-1185">Reference proteome</keyword>
<evidence type="ECO:0000313" key="2">
    <source>
        <dbReference type="EMBL" id="VVC45264.1"/>
    </source>
</evidence>
<dbReference type="Proteomes" id="UP000325440">
    <property type="component" value="Unassembled WGS sequence"/>
</dbReference>
<feature type="compositionally biased region" description="Basic and acidic residues" evidence="1">
    <location>
        <begin position="65"/>
        <end position="74"/>
    </location>
</feature>